<keyword evidence="2" id="KW-0732">Signal</keyword>
<evidence type="ECO:0000256" key="1">
    <source>
        <dbReference type="SAM" id="MobiDB-lite"/>
    </source>
</evidence>
<evidence type="ECO:0000313" key="4">
    <source>
        <dbReference type="Proteomes" id="UP001430065"/>
    </source>
</evidence>
<proteinExistence type="predicted"/>
<dbReference type="PROSITE" id="PS51257">
    <property type="entry name" value="PROKAR_LIPOPROTEIN"/>
    <property type="match status" value="1"/>
</dbReference>
<gene>
    <name evidence="3" type="ORF">ISP20_01850</name>
</gene>
<dbReference type="RefSeq" id="WP_239535165.1">
    <property type="nucleotide sequence ID" value="NZ_CP183983.1"/>
</dbReference>
<protein>
    <submittedName>
        <fullName evidence="3">Uncharacterized protein</fullName>
    </submittedName>
</protein>
<evidence type="ECO:0000256" key="2">
    <source>
        <dbReference type="SAM" id="SignalP"/>
    </source>
</evidence>
<feature type="compositionally biased region" description="Low complexity" evidence="1">
    <location>
        <begin position="38"/>
        <end position="72"/>
    </location>
</feature>
<feature type="region of interest" description="Disordered" evidence="1">
    <location>
        <begin position="23"/>
        <end position="72"/>
    </location>
</feature>
<accession>A0ABS2JLH7</accession>
<evidence type="ECO:0000313" key="3">
    <source>
        <dbReference type="EMBL" id="MBM7119891.1"/>
    </source>
</evidence>
<reference evidence="3 4" key="1">
    <citation type="submission" date="2020-10" db="EMBL/GenBank/DDBJ databases">
        <title>Phylogeny of dyella-like bacteria.</title>
        <authorList>
            <person name="Fu J."/>
        </authorList>
    </citation>
    <scope>NUCLEOTIDE SEQUENCE [LARGE SCALE GENOMIC DNA]</scope>
    <source>
        <strain evidence="3 4">THG-B117</strain>
    </source>
</reference>
<sequence length="72" mass="6966">MVFSTRKMCAPLVLALVAVAGCSHQGDDSASTPPPAPASTAAAPAPVSPATPATAPTPAYPQSSPAPATTTH</sequence>
<comment type="caution">
    <text evidence="3">The sequence shown here is derived from an EMBL/GenBank/DDBJ whole genome shotgun (WGS) entry which is preliminary data.</text>
</comment>
<keyword evidence="4" id="KW-1185">Reference proteome</keyword>
<name>A0ABS2JLH7_9GAMM</name>
<dbReference type="Proteomes" id="UP001430065">
    <property type="component" value="Unassembled WGS sequence"/>
</dbReference>
<organism evidence="3 4">
    <name type="scientific">Dyella kyungheensis</name>
    <dbReference type="NCBI Taxonomy" id="1242174"/>
    <lineage>
        <taxon>Bacteria</taxon>
        <taxon>Pseudomonadati</taxon>
        <taxon>Pseudomonadota</taxon>
        <taxon>Gammaproteobacteria</taxon>
        <taxon>Lysobacterales</taxon>
        <taxon>Rhodanobacteraceae</taxon>
        <taxon>Dyella</taxon>
    </lineage>
</organism>
<dbReference type="EMBL" id="JADIKC010000001">
    <property type="protein sequence ID" value="MBM7119891.1"/>
    <property type="molecule type" value="Genomic_DNA"/>
</dbReference>
<feature type="signal peptide" evidence="2">
    <location>
        <begin position="1"/>
        <end position="25"/>
    </location>
</feature>
<feature type="chain" id="PRO_5045756045" evidence="2">
    <location>
        <begin position="26"/>
        <end position="72"/>
    </location>
</feature>